<feature type="coiled-coil region" evidence="1">
    <location>
        <begin position="47"/>
        <end position="81"/>
    </location>
</feature>
<proteinExistence type="predicted"/>
<dbReference type="AlphaFoldDB" id="A0A2V2BSJ2"/>
<organism evidence="2 3">
    <name type="scientific">Methanosphaera cuniculi</name>
    <dbReference type="NCBI Taxonomy" id="1077256"/>
    <lineage>
        <taxon>Archaea</taxon>
        <taxon>Methanobacteriati</taxon>
        <taxon>Methanobacteriota</taxon>
        <taxon>Methanomada group</taxon>
        <taxon>Methanobacteria</taxon>
        <taxon>Methanobacteriales</taxon>
        <taxon>Methanobacteriaceae</taxon>
        <taxon>Methanosphaera</taxon>
    </lineage>
</organism>
<evidence type="ECO:0000313" key="2">
    <source>
        <dbReference type="EMBL" id="PWL08675.1"/>
    </source>
</evidence>
<keyword evidence="1" id="KW-0175">Coiled coil</keyword>
<gene>
    <name evidence="2" type="ORF">MSCUN_03880</name>
</gene>
<dbReference type="RefSeq" id="WP_245837665.1">
    <property type="nucleotide sequence ID" value="NZ_CAUHCB010000001.1"/>
</dbReference>
<reference evidence="2 3" key="1">
    <citation type="submission" date="2016-04" db="EMBL/GenBank/DDBJ databases">
        <title>Genome sequence of Methanosphaera cuniculi DSM 4103.</title>
        <authorList>
            <person name="Poehlein A."/>
            <person name="Seedorf H."/>
            <person name="Daniel R."/>
        </authorList>
    </citation>
    <scope>NUCLEOTIDE SEQUENCE [LARGE SCALE GENOMIC DNA]</scope>
    <source>
        <strain evidence="2 3">DSM 4103</strain>
    </source>
</reference>
<protein>
    <submittedName>
        <fullName evidence="2">Uncharacterized protein</fullName>
    </submittedName>
</protein>
<dbReference type="EMBL" id="LWMS01000010">
    <property type="protein sequence ID" value="PWL08675.1"/>
    <property type="molecule type" value="Genomic_DNA"/>
</dbReference>
<evidence type="ECO:0000256" key="1">
    <source>
        <dbReference type="SAM" id="Coils"/>
    </source>
</evidence>
<comment type="caution">
    <text evidence="2">The sequence shown here is derived from an EMBL/GenBank/DDBJ whole genome shotgun (WGS) entry which is preliminary data.</text>
</comment>
<dbReference type="Proteomes" id="UP000246004">
    <property type="component" value="Unassembled WGS sequence"/>
</dbReference>
<accession>A0A2V2BSJ2</accession>
<evidence type="ECO:0000313" key="3">
    <source>
        <dbReference type="Proteomes" id="UP000246004"/>
    </source>
</evidence>
<sequence>MLKITEFNKCTCVKVNKEKMDLIKSKGLKLQCILDKAMDKELELECLTNKEEKINLLNAEIEKLEQQKQEATKNTKKHINAIIKNLEFIQQYEEKQYDIQIQQLTLERDYIEKHCLKK</sequence>
<name>A0A2V2BSJ2_9EURY</name>